<keyword evidence="3" id="KW-1185">Reference proteome</keyword>
<evidence type="ECO:0000313" key="2">
    <source>
        <dbReference type="EMBL" id="PJG60715.1"/>
    </source>
</evidence>
<dbReference type="Pfam" id="PF18914">
    <property type="entry name" value="DUF5666"/>
    <property type="match status" value="1"/>
</dbReference>
<reference evidence="2 3" key="1">
    <citation type="submission" date="2017-11" db="EMBL/GenBank/DDBJ databases">
        <title>Draft genome sequence of environmental isolate Aeromonas cavernicola sp. nov. MDC 2508.</title>
        <authorList>
            <person name="Colston S.M."/>
            <person name="Navarro A."/>
            <person name="Martinez-Murcia A.J."/>
            <person name="Graf J."/>
        </authorList>
    </citation>
    <scope>NUCLEOTIDE SEQUENCE [LARGE SCALE GENOMIC DNA]</scope>
    <source>
        <strain evidence="2 3">MDC 2508</strain>
    </source>
</reference>
<accession>A0A2H9U9L8</accession>
<name>A0A2H9U9L8_9GAMM</name>
<dbReference type="AlphaFoldDB" id="A0A2H9U9L8"/>
<organism evidence="2 3">
    <name type="scientific">Aeromonas cavernicola</name>
    <dbReference type="NCBI Taxonomy" id="1006623"/>
    <lineage>
        <taxon>Bacteria</taxon>
        <taxon>Pseudomonadati</taxon>
        <taxon>Pseudomonadota</taxon>
        <taxon>Gammaproteobacteria</taxon>
        <taxon>Aeromonadales</taxon>
        <taxon>Aeromonadaceae</taxon>
        <taxon>Aeromonas</taxon>
    </lineage>
</organism>
<dbReference type="EMBL" id="PGGC01000004">
    <property type="protein sequence ID" value="PJG60715.1"/>
    <property type="molecule type" value="Genomic_DNA"/>
</dbReference>
<gene>
    <name evidence="2" type="ORF">CUC53_00525</name>
</gene>
<dbReference type="InterPro" id="IPR043724">
    <property type="entry name" value="DUF5666"/>
</dbReference>
<feature type="domain" description="DUF5666" evidence="1">
    <location>
        <begin position="28"/>
        <end position="72"/>
    </location>
</feature>
<dbReference type="Proteomes" id="UP000235861">
    <property type="component" value="Unassembled WGS sequence"/>
</dbReference>
<evidence type="ECO:0000313" key="3">
    <source>
        <dbReference type="Proteomes" id="UP000235861"/>
    </source>
</evidence>
<protein>
    <recommendedName>
        <fullName evidence="1">DUF5666 domain-containing protein</fullName>
    </recommendedName>
</protein>
<sequence length="137" mass="14928">MATEIDLEGKRQPILTAGQQFKLAGLASWDGEQLTINGIPFLLDGVTRFEGGLNQSTLGGRWVELDGIVNQGMNLVREVEPDVQDDELELTGTVSASDNSLWGYHAADGSLQRFAGQWVALDCDFDGNVVSNCRRDD</sequence>
<evidence type="ECO:0000259" key="1">
    <source>
        <dbReference type="Pfam" id="PF18914"/>
    </source>
</evidence>
<dbReference type="OrthoDB" id="5592950at2"/>
<proteinExistence type="predicted"/>
<comment type="caution">
    <text evidence="2">The sequence shown here is derived from an EMBL/GenBank/DDBJ whole genome shotgun (WGS) entry which is preliminary data.</text>
</comment>